<dbReference type="Gene3D" id="1.20.120.1190">
    <property type="match status" value="1"/>
</dbReference>
<dbReference type="InterPro" id="IPR041623">
    <property type="entry name" value="NOG1_N"/>
</dbReference>
<dbReference type="OrthoDB" id="415015at2759"/>
<protein>
    <recommendedName>
        <fullName evidence="8">OBG-type G domain-containing protein</fullName>
    </recommendedName>
</protein>
<dbReference type="InterPro" id="IPR027417">
    <property type="entry name" value="P-loop_NTPase"/>
</dbReference>
<feature type="domain" description="Nucleolar GTP-binding protein 1 Rossman-fold" evidence="4">
    <location>
        <begin position="226"/>
        <end position="276"/>
    </location>
</feature>
<name>A0A087H8X5_ARAAL</name>
<feature type="transmembrane region" description="Helical" evidence="3">
    <location>
        <begin position="599"/>
        <end position="619"/>
    </location>
</feature>
<organism evidence="6 7">
    <name type="scientific">Arabis alpina</name>
    <name type="common">Alpine rock-cress</name>
    <dbReference type="NCBI Taxonomy" id="50452"/>
    <lineage>
        <taxon>Eukaryota</taxon>
        <taxon>Viridiplantae</taxon>
        <taxon>Streptophyta</taxon>
        <taxon>Embryophyta</taxon>
        <taxon>Tracheophyta</taxon>
        <taxon>Spermatophyta</taxon>
        <taxon>Magnoliopsida</taxon>
        <taxon>eudicotyledons</taxon>
        <taxon>Gunneridae</taxon>
        <taxon>Pentapetalae</taxon>
        <taxon>rosids</taxon>
        <taxon>malvids</taxon>
        <taxon>Brassicales</taxon>
        <taxon>Brassicaceae</taxon>
        <taxon>Arabideae</taxon>
        <taxon>Arabis</taxon>
    </lineage>
</organism>
<feature type="region of interest" description="Disordered" evidence="2">
    <location>
        <begin position="473"/>
        <end position="492"/>
    </location>
</feature>
<dbReference type="PANTHER" id="PTHR45759">
    <property type="entry name" value="NUCLEOLAR GTP-BINDING PROTEIN 1"/>
    <property type="match status" value="1"/>
</dbReference>
<evidence type="ECO:0000256" key="3">
    <source>
        <dbReference type="SAM" id="Phobius"/>
    </source>
</evidence>
<evidence type="ECO:0000313" key="6">
    <source>
        <dbReference type="EMBL" id="KFK38577.1"/>
    </source>
</evidence>
<dbReference type="Pfam" id="PF06858">
    <property type="entry name" value="NOG1"/>
    <property type="match status" value="1"/>
</dbReference>
<keyword evidence="3" id="KW-0812">Transmembrane</keyword>
<evidence type="ECO:0000259" key="4">
    <source>
        <dbReference type="Pfam" id="PF06858"/>
    </source>
</evidence>
<evidence type="ECO:0000313" key="7">
    <source>
        <dbReference type="Proteomes" id="UP000029120"/>
    </source>
</evidence>
<dbReference type="InterPro" id="IPR010674">
    <property type="entry name" value="NOG1_Rossman_fold_dom"/>
</dbReference>
<keyword evidence="3" id="KW-1133">Transmembrane helix</keyword>
<gene>
    <name evidence="6" type="ordered locus">AALP_Aa3g131600</name>
</gene>
<keyword evidence="1" id="KW-0547">Nucleotide-binding</keyword>
<dbReference type="eggNOG" id="KOG1490">
    <property type="taxonomic scope" value="Eukaryota"/>
</dbReference>
<dbReference type="EMBL" id="CM002871">
    <property type="protein sequence ID" value="KFK38577.1"/>
    <property type="molecule type" value="Genomic_DNA"/>
</dbReference>
<evidence type="ECO:0000256" key="2">
    <source>
        <dbReference type="SAM" id="MobiDB-lite"/>
    </source>
</evidence>
<dbReference type="OMA" id="YIVAHQE"/>
<dbReference type="AlphaFoldDB" id="A0A087H8X5"/>
<evidence type="ECO:0000256" key="1">
    <source>
        <dbReference type="ARBA" id="ARBA00023134"/>
    </source>
</evidence>
<sequence length="630" mass="72448">MQFDYKNINVVPIGNEFFDHVPCQTPTPNLLRKGFRQFYTREVKKTELTFRDKLSTIIQQFPRNDEINPLYSDLLRLIFDRDRYKLVLGQVSTAKHLVTKIANDYVKQIEFSESLKQCKALKVSGVARMFSVVDEITPGLAYLEQLRQHMVKLPLIDPNSPTLLVSGYPSVDKTCFMNRVGGFDDDITAKFETFVVGYTDYKGLMYQVIDAPGVLDRSVFGECDVVTALASHLQAALVVFFLDVSGSCGYSIAYQAALFYSLKSLFVNKPFLIVCDEADLMEVSEQDLELIDEMNGGMIEGEEEVVLKIRNLSTEEGVMSVKNAACERLLDQIERLNGIAQDKAEYLRKKCILAIQEWKDNIVHQNIDDDHKHSDLLVDPDVLFRLEELEREEGLNQAEDDEEESFVMAEECFREKLNDQLVSINREGIPSCLAHEKVERWMNKYILPHQEWIDNIIPQNLDDDHHHVSEFLVDSEHEEGLKQPEDEEEEEEEEEFVMAEECFRDELSDQLVGDSLSCTAREKVDCWKDKYILAHQEWKDNKIPQTLDDDNHNVSDLLVHSEHEEGLKKAKEEGFVIAEERFKEEHKDHQLVPIRKIQALGIFIGLAFFILVGNTYGTIQQCLSAFSFSV</sequence>
<reference evidence="7" key="1">
    <citation type="journal article" date="2015" name="Nat. Plants">
        <title>Genome expansion of Arabis alpina linked with retrotransposition and reduced symmetric DNA methylation.</title>
        <authorList>
            <person name="Willing E.M."/>
            <person name="Rawat V."/>
            <person name="Mandakova T."/>
            <person name="Maumus F."/>
            <person name="James G.V."/>
            <person name="Nordstroem K.J."/>
            <person name="Becker C."/>
            <person name="Warthmann N."/>
            <person name="Chica C."/>
            <person name="Szarzynska B."/>
            <person name="Zytnicki M."/>
            <person name="Albani M.C."/>
            <person name="Kiefer C."/>
            <person name="Bergonzi S."/>
            <person name="Castaings L."/>
            <person name="Mateos J.L."/>
            <person name="Berns M.C."/>
            <person name="Bujdoso N."/>
            <person name="Piofczyk T."/>
            <person name="de Lorenzo L."/>
            <person name="Barrero-Sicilia C."/>
            <person name="Mateos I."/>
            <person name="Piednoel M."/>
            <person name="Hagmann J."/>
            <person name="Chen-Min-Tao R."/>
            <person name="Iglesias-Fernandez R."/>
            <person name="Schuster S.C."/>
            <person name="Alonso-Blanco C."/>
            <person name="Roudier F."/>
            <person name="Carbonero P."/>
            <person name="Paz-Ares J."/>
            <person name="Davis S.J."/>
            <person name="Pecinka A."/>
            <person name="Quesneville H."/>
            <person name="Colot V."/>
            <person name="Lysak M.A."/>
            <person name="Weigel D."/>
            <person name="Coupland G."/>
            <person name="Schneeberger K."/>
        </authorList>
    </citation>
    <scope>NUCLEOTIDE SEQUENCE [LARGE SCALE GENOMIC DNA]</scope>
    <source>
        <strain evidence="7">cv. Pajares</strain>
    </source>
</reference>
<dbReference type="Pfam" id="PF17835">
    <property type="entry name" value="NOG1_N"/>
    <property type="match status" value="1"/>
</dbReference>
<feature type="compositionally biased region" description="Basic and acidic residues" evidence="2">
    <location>
        <begin position="473"/>
        <end position="484"/>
    </location>
</feature>
<dbReference type="GO" id="GO:0005525">
    <property type="term" value="F:GTP binding"/>
    <property type="evidence" value="ECO:0007669"/>
    <property type="project" value="UniProtKB-KW"/>
</dbReference>
<dbReference type="Proteomes" id="UP000029120">
    <property type="component" value="Chromosome 3"/>
</dbReference>
<keyword evidence="7" id="KW-1185">Reference proteome</keyword>
<accession>A0A087H8X5</accession>
<proteinExistence type="predicted"/>
<feature type="domain" description="NOG1 N-terminal helical" evidence="5">
    <location>
        <begin position="6"/>
        <end position="157"/>
    </location>
</feature>
<keyword evidence="1" id="KW-0342">GTP-binding</keyword>
<evidence type="ECO:0008006" key="8">
    <source>
        <dbReference type="Google" id="ProtNLM"/>
    </source>
</evidence>
<dbReference type="Gene3D" id="3.40.50.300">
    <property type="entry name" value="P-loop containing nucleotide triphosphate hydrolases"/>
    <property type="match status" value="1"/>
</dbReference>
<evidence type="ECO:0000259" key="5">
    <source>
        <dbReference type="Pfam" id="PF17835"/>
    </source>
</evidence>
<keyword evidence="3" id="KW-0472">Membrane</keyword>
<dbReference type="SUPFAM" id="SSF52540">
    <property type="entry name" value="P-loop containing nucleoside triphosphate hydrolases"/>
    <property type="match status" value="1"/>
</dbReference>
<dbReference type="Gramene" id="KFK38577">
    <property type="protein sequence ID" value="KFK38577"/>
    <property type="gene ID" value="AALP_AA3G131600"/>
</dbReference>